<comment type="function">
    <text evidence="1 14">Is required not only for elongation of protein synthesis but also for the initiation of all mRNA translation through initiator tRNA(fMet) aminoacylation.</text>
</comment>
<evidence type="ECO:0000256" key="2">
    <source>
        <dbReference type="ARBA" id="ARBA00004496"/>
    </source>
</evidence>
<dbReference type="FunFam" id="2.170.220.10:FF:000002">
    <property type="entry name" value="Methionine--tRNA ligase"/>
    <property type="match status" value="1"/>
</dbReference>
<feature type="short sequence motif" description="'HIGH' region" evidence="14">
    <location>
        <begin position="12"/>
        <end position="22"/>
    </location>
</feature>
<organism evidence="16 17">
    <name type="scientific">Campylobacter portucalensis</name>
    <dbReference type="NCBI Taxonomy" id="2608384"/>
    <lineage>
        <taxon>Bacteria</taxon>
        <taxon>Pseudomonadati</taxon>
        <taxon>Campylobacterota</taxon>
        <taxon>Epsilonproteobacteria</taxon>
        <taxon>Campylobacterales</taxon>
        <taxon>Campylobacteraceae</taxon>
        <taxon>Campylobacter</taxon>
    </lineage>
</organism>
<dbReference type="NCBIfam" id="TIGR00399">
    <property type="entry name" value="metG_C_term"/>
    <property type="match status" value="1"/>
</dbReference>
<keyword evidence="14" id="KW-0479">Metal-binding</keyword>
<comment type="caution">
    <text evidence="16">The sequence shown here is derived from an EMBL/GenBank/DDBJ whole genome shotgun (WGS) entry which is preliminary data.</text>
</comment>
<dbReference type="PRINTS" id="PR01041">
    <property type="entry name" value="TRNASYNTHMET"/>
</dbReference>
<accession>A0A6L5WG76</accession>
<dbReference type="NCBIfam" id="TIGR00398">
    <property type="entry name" value="metG"/>
    <property type="match status" value="1"/>
</dbReference>
<feature type="binding site" evidence="14">
    <location>
        <position position="130"/>
    </location>
    <ligand>
        <name>Zn(2+)</name>
        <dbReference type="ChEBI" id="CHEBI:29105"/>
    </ligand>
</feature>
<dbReference type="GO" id="GO:0046872">
    <property type="term" value="F:metal ion binding"/>
    <property type="evidence" value="ECO:0007669"/>
    <property type="project" value="UniProtKB-KW"/>
</dbReference>
<dbReference type="CDD" id="cd00814">
    <property type="entry name" value="MetRS_core"/>
    <property type="match status" value="1"/>
</dbReference>
<evidence type="ECO:0000313" key="16">
    <source>
        <dbReference type="EMBL" id="MSN96034.1"/>
    </source>
</evidence>
<evidence type="ECO:0000256" key="5">
    <source>
        <dbReference type="ARBA" id="ARBA00022490"/>
    </source>
</evidence>
<evidence type="ECO:0000256" key="13">
    <source>
        <dbReference type="ARBA" id="ARBA00047364"/>
    </source>
</evidence>
<evidence type="ECO:0000256" key="1">
    <source>
        <dbReference type="ARBA" id="ARBA00003314"/>
    </source>
</evidence>
<keyword evidence="7 14" id="KW-0436">Ligase</keyword>
<dbReference type="InterPro" id="IPR015413">
    <property type="entry name" value="Methionyl/Leucyl_tRNA_Synth"/>
</dbReference>
<evidence type="ECO:0000256" key="4">
    <source>
        <dbReference type="ARBA" id="ARBA00011738"/>
    </source>
</evidence>
<dbReference type="FunFam" id="2.40.50.140:FF:000042">
    <property type="entry name" value="Methionine--tRNA ligase"/>
    <property type="match status" value="1"/>
</dbReference>
<reference evidence="16 17" key="1">
    <citation type="submission" date="2019-09" db="EMBL/GenBank/DDBJ databases">
        <authorList>
            <person name="Silva M."/>
            <person name="Pereira G."/>
            <person name="Lopes-Da-Costa L."/>
            <person name="Silva E."/>
        </authorList>
    </citation>
    <scope>NUCLEOTIDE SEQUENCE [LARGE SCALE GENOMIC DNA]</scope>
    <source>
        <strain evidence="16 17">FMV-PI01</strain>
    </source>
</reference>
<dbReference type="Gene3D" id="3.40.50.620">
    <property type="entry name" value="HUPs"/>
    <property type="match status" value="1"/>
</dbReference>
<keyword evidence="10 14" id="KW-0694">RNA-binding</keyword>
<keyword evidence="17" id="KW-1185">Reference proteome</keyword>
<feature type="binding site" evidence="14">
    <location>
        <position position="127"/>
    </location>
    <ligand>
        <name>Zn(2+)</name>
        <dbReference type="ChEBI" id="CHEBI:29105"/>
    </ligand>
</feature>
<evidence type="ECO:0000256" key="9">
    <source>
        <dbReference type="ARBA" id="ARBA00022840"/>
    </source>
</evidence>
<evidence type="ECO:0000256" key="6">
    <source>
        <dbReference type="ARBA" id="ARBA00022555"/>
    </source>
</evidence>
<reference evidence="16 17" key="2">
    <citation type="submission" date="2020-03" db="EMBL/GenBank/DDBJ databases">
        <title>Campylobacter portucalensis sp. nov., a new species of Campylobacter isolated from the reproductive tract of bulls.</title>
        <authorList>
            <person name="Silva M.F."/>
            <person name="Pereira G."/>
            <person name="Carneiro C."/>
            <person name="Hemphill A."/>
            <person name="Mateus L."/>
            <person name="Lopes-Da-Costa L."/>
            <person name="Silva E."/>
        </authorList>
    </citation>
    <scope>NUCLEOTIDE SEQUENCE [LARGE SCALE GENOMIC DNA]</scope>
    <source>
        <strain evidence="16 17">FMV-PI01</strain>
    </source>
</reference>
<dbReference type="InterPro" id="IPR014729">
    <property type="entry name" value="Rossmann-like_a/b/a_fold"/>
</dbReference>
<dbReference type="Pfam" id="PF19303">
    <property type="entry name" value="Anticodon_3"/>
    <property type="match status" value="1"/>
</dbReference>
<dbReference type="InterPro" id="IPR009080">
    <property type="entry name" value="tRNAsynth_Ia_anticodon-bd"/>
</dbReference>
<dbReference type="InterPro" id="IPR014758">
    <property type="entry name" value="Met-tRNA_synth"/>
</dbReference>
<feature type="short sequence motif" description="'KMSKS' region" evidence="14">
    <location>
        <begin position="298"/>
        <end position="302"/>
    </location>
</feature>
<feature type="binding site" evidence="14">
    <location>
        <position position="148"/>
    </location>
    <ligand>
        <name>Zn(2+)</name>
        <dbReference type="ChEBI" id="CHEBI:29105"/>
    </ligand>
</feature>
<comment type="cofactor">
    <cofactor evidence="14">
        <name>Zn(2+)</name>
        <dbReference type="ChEBI" id="CHEBI:29105"/>
    </cofactor>
    <text evidence="14">Binds 1 zinc ion per subunit.</text>
</comment>
<dbReference type="Gene3D" id="2.40.50.140">
    <property type="entry name" value="Nucleic acid-binding proteins"/>
    <property type="match status" value="1"/>
</dbReference>
<evidence type="ECO:0000256" key="11">
    <source>
        <dbReference type="ARBA" id="ARBA00022917"/>
    </source>
</evidence>
<feature type="binding site" evidence="14">
    <location>
        <position position="145"/>
    </location>
    <ligand>
        <name>Zn(2+)</name>
        <dbReference type="ChEBI" id="CHEBI:29105"/>
    </ligand>
</feature>
<dbReference type="InterPro" id="IPR002547">
    <property type="entry name" value="tRNA-bd_dom"/>
</dbReference>
<dbReference type="Gene3D" id="1.10.730.10">
    <property type="entry name" value="Isoleucyl-tRNA Synthetase, Domain 1"/>
    <property type="match status" value="1"/>
</dbReference>
<keyword evidence="11 14" id="KW-0648">Protein biosynthesis</keyword>
<evidence type="ECO:0000259" key="15">
    <source>
        <dbReference type="PROSITE" id="PS50886"/>
    </source>
</evidence>
<dbReference type="SUPFAM" id="SSF47323">
    <property type="entry name" value="Anticodon-binding domain of a subclass of class I aminoacyl-tRNA synthetases"/>
    <property type="match status" value="1"/>
</dbReference>
<sequence length="632" mass="72265">MKEKKFITTPIYYVNDVPHIGHAYTTIIADCLARLYRLQGYDVFFMTGTDEHGQKIEEAAKSRGYSPKKYADEVSDKFRNLWDEFDISYDAYSRTTSDEHIKTVQKAFEIMYAKGDIYKGEYEGNYCVSCESFFPETQLVDGEFCPDCGKPTRILKEESYFFKLSRYQDKLLKWYESDDNCILPKSKKNEVINFVKSGLKDLSITRTGFDWGIKLPKSLNETKHIMYVWLDALLIYPSTLGLLRDEENMAYWENTIHLVGKDILRFHAIYWPAFLMSLDLSLPKNIAAHGWWTRDGKKMSKSLGNVIDPKEVANTYGLEEFRYFLLREVSFGQDGDFSQRALISRINGDLSDDLGNLLNRIIGMSKKYSNYEIESKNVMKFFSDEMNESKVLIKNALDVIDEMATNRYLEEIWKILNLANFSIAKYEPWNLIKNNQEDKALALVAMVTNLLARATILLSPVMPKTAQKIANALNFNIDEKSYENLVQNGKIIDFKASDCELLFKKIEEPLMSNPVATNIKEEKITNNISIDDFKNIIIKVGEILECENVEGSSKLLKFKVDLGEEKPRQIISGIAKYYNPNDLIGKQICVLVNLKPAKIFGHLSEGMILSAEDGSLTLLSVMNGVKNGAIVG</sequence>
<name>A0A6L5WG76_9BACT</name>
<evidence type="ECO:0000256" key="8">
    <source>
        <dbReference type="ARBA" id="ARBA00022741"/>
    </source>
</evidence>
<dbReference type="SUPFAM" id="SSF52374">
    <property type="entry name" value="Nucleotidylyl transferase"/>
    <property type="match status" value="1"/>
</dbReference>
<comment type="catalytic activity">
    <reaction evidence="13 14">
        <text>tRNA(Met) + L-methionine + ATP = L-methionyl-tRNA(Met) + AMP + diphosphate</text>
        <dbReference type="Rhea" id="RHEA:13481"/>
        <dbReference type="Rhea" id="RHEA-COMP:9667"/>
        <dbReference type="Rhea" id="RHEA-COMP:9698"/>
        <dbReference type="ChEBI" id="CHEBI:30616"/>
        <dbReference type="ChEBI" id="CHEBI:33019"/>
        <dbReference type="ChEBI" id="CHEBI:57844"/>
        <dbReference type="ChEBI" id="CHEBI:78442"/>
        <dbReference type="ChEBI" id="CHEBI:78530"/>
        <dbReference type="ChEBI" id="CHEBI:456215"/>
        <dbReference type="EC" id="6.1.1.10"/>
    </reaction>
</comment>
<comment type="subunit">
    <text evidence="4 14">Homodimer.</text>
</comment>
<dbReference type="AlphaFoldDB" id="A0A6L5WG76"/>
<dbReference type="EMBL" id="VWSJ01000006">
    <property type="protein sequence ID" value="MSN96034.1"/>
    <property type="molecule type" value="Genomic_DNA"/>
</dbReference>
<dbReference type="Pfam" id="PF01588">
    <property type="entry name" value="tRNA_bind"/>
    <property type="match status" value="1"/>
</dbReference>
<evidence type="ECO:0000256" key="7">
    <source>
        <dbReference type="ARBA" id="ARBA00022598"/>
    </source>
</evidence>
<dbReference type="HAMAP" id="MF_01228">
    <property type="entry name" value="Met_tRNA_synth_type2"/>
    <property type="match status" value="1"/>
</dbReference>
<comment type="similarity">
    <text evidence="3 14">Belongs to the class-I aminoacyl-tRNA synthetase family. MetG type 2A subfamily.</text>
</comment>
<dbReference type="InterPro" id="IPR012340">
    <property type="entry name" value="NA-bd_OB-fold"/>
</dbReference>
<dbReference type="GO" id="GO:0005524">
    <property type="term" value="F:ATP binding"/>
    <property type="evidence" value="ECO:0007669"/>
    <property type="project" value="UniProtKB-UniRule"/>
</dbReference>
<dbReference type="PROSITE" id="PS50886">
    <property type="entry name" value="TRBD"/>
    <property type="match status" value="1"/>
</dbReference>
<evidence type="ECO:0000256" key="10">
    <source>
        <dbReference type="ARBA" id="ARBA00022884"/>
    </source>
</evidence>
<dbReference type="InterPro" id="IPR041872">
    <property type="entry name" value="Anticodon_Met"/>
</dbReference>
<evidence type="ECO:0000256" key="12">
    <source>
        <dbReference type="ARBA" id="ARBA00023146"/>
    </source>
</evidence>
<comment type="subcellular location">
    <subcellularLocation>
        <location evidence="2 14">Cytoplasm</location>
    </subcellularLocation>
</comment>
<keyword evidence="6 14" id="KW-0820">tRNA-binding</keyword>
<dbReference type="InterPro" id="IPR023457">
    <property type="entry name" value="Met-tRNA_synth_2"/>
</dbReference>
<keyword evidence="8 14" id="KW-0547">Nucleotide-binding</keyword>
<dbReference type="Proteomes" id="UP000476338">
    <property type="component" value="Unassembled WGS sequence"/>
</dbReference>
<dbReference type="CDD" id="cd02800">
    <property type="entry name" value="tRNA_bind_EcMetRS_like"/>
    <property type="match status" value="1"/>
</dbReference>
<evidence type="ECO:0000256" key="14">
    <source>
        <dbReference type="HAMAP-Rule" id="MF_01228"/>
    </source>
</evidence>
<dbReference type="GO" id="GO:0005737">
    <property type="term" value="C:cytoplasm"/>
    <property type="evidence" value="ECO:0007669"/>
    <property type="project" value="UniProtKB-SubCell"/>
</dbReference>
<gene>
    <name evidence="14 16" type="primary">metG</name>
    <name evidence="16" type="ORF">F1B92_02305</name>
</gene>
<dbReference type="PANTHER" id="PTHR43326:SF1">
    <property type="entry name" value="METHIONINE--TRNA LIGASE, MITOCHONDRIAL"/>
    <property type="match status" value="1"/>
</dbReference>
<keyword evidence="9 14" id="KW-0067">ATP-binding</keyword>
<dbReference type="SUPFAM" id="SSF50249">
    <property type="entry name" value="Nucleic acid-binding proteins"/>
    <property type="match status" value="1"/>
</dbReference>
<dbReference type="GO" id="GO:0006431">
    <property type="term" value="P:methionyl-tRNA aminoacylation"/>
    <property type="evidence" value="ECO:0007669"/>
    <property type="project" value="UniProtKB-UniRule"/>
</dbReference>
<dbReference type="CDD" id="cd07957">
    <property type="entry name" value="Anticodon_Ia_Met"/>
    <property type="match status" value="1"/>
</dbReference>
<dbReference type="GO" id="GO:0000049">
    <property type="term" value="F:tRNA binding"/>
    <property type="evidence" value="ECO:0007669"/>
    <property type="project" value="UniProtKB-UniRule"/>
</dbReference>
<protein>
    <recommendedName>
        <fullName evidence="14">Methionine--tRNA ligase</fullName>
        <ecNumber evidence="14">6.1.1.10</ecNumber>
    </recommendedName>
    <alternativeName>
        <fullName evidence="14">Methionyl-tRNA synthetase</fullName>
        <shortName evidence="14">MetRS</shortName>
    </alternativeName>
</protein>
<feature type="binding site" evidence="14">
    <location>
        <position position="297"/>
    </location>
    <ligand>
        <name>ATP</name>
        <dbReference type="ChEBI" id="CHEBI:30616"/>
    </ligand>
</feature>
<proteinExistence type="inferred from homology"/>
<dbReference type="NCBIfam" id="NF008900">
    <property type="entry name" value="PRK12267.1"/>
    <property type="match status" value="1"/>
</dbReference>
<dbReference type="GO" id="GO:0004825">
    <property type="term" value="F:methionine-tRNA ligase activity"/>
    <property type="evidence" value="ECO:0007669"/>
    <property type="project" value="UniProtKB-UniRule"/>
</dbReference>
<feature type="domain" description="TRNA-binding" evidence="15">
    <location>
        <begin position="532"/>
        <end position="632"/>
    </location>
</feature>
<evidence type="ECO:0000313" key="17">
    <source>
        <dbReference type="Proteomes" id="UP000476338"/>
    </source>
</evidence>
<dbReference type="Pfam" id="PF09334">
    <property type="entry name" value="tRNA-synt_1g"/>
    <property type="match status" value="2"/>
</dbReference>
<keyword evidence="14" id="KW-0862">Zinc</keyword>
<dbReference type="InterPro" id="IPR033911">
    <property type="entry name" value="MetRS_core"/>
</dbReference>
<keyword evidence="12 14" id="KW-0030">Aminoacyl-tRNA synthetase</keyword>
<evidence type="ECO:0000256" key="3">
    <source>
        <dbReference type="ARBA" id="ARBA00006590"/>
    </source>
</evidence>
<dbReference type="InterPro" id="IPR004495">
    <property type="entry name" value="Met-tRNA-synth_bsu_C"/>
</dbReference>
<dbReference type="EC" id="6.1.1.10" evidence="14"/>
<dbReference type="PANTHER" id="PTHR43326">
    <property type="entry name" value="METHIONYL-TRNA SYNTHETASE"/>
    <property type="match status" value="1"/>
</dbReference>
<dbReference type="Gene3D" id="2.170.220.10">
    <property type="match status" value="1"/>
</dbReference>
<dbReference type="RefSeq" id="WP_154570301.1">
    <property type="nucleotide sequence ID" value="NZ_VWSJ01000006.1"/>
</dbReference>
<keyword evidence="5 14" id="KW-0963">Cytoplasm</keyword>